<proteinExistence type="predicted"/>
<dbReference type="EMBL" id="QXFV01001472">
    <property type="protein sequence ID" value="KAE9005077.1"/>
    <property type="molecule type" value="Genomic_DNA"/>
</dbReference>
<name>A0A6A3KH13_9STRA</name>
<accession>A0A6A3KH13</accession>
<sequence length="467" mass="52161">MPLEDTNVWVQSSFPFATKCALEVAVLLRAMSSLDESPSARAQAVSVLTSTPPANPSVPSMPGRTSRERGSTRFAPYPARERSLPRVSSSPPEPQQPTTPPPTQAQLYQPLRRESSAPSEPQQPAMPPPTQEHLYQLLVRPIIKSTIGQRDTSGNTLADVVVNGGSISEIVQKLWEHFSPRVKCRAVKSDDVWSTEPPDVAQWDKVMQFKVKRHIVDSTKSEHGWNQWLVKTRGDTVILLVYEYGIAISRAQDLEAFKESCIRPQDTDRAGATAESALRDIVASLQEEWGATFQADAVVGRMWANHITRNLNRSTWEGEITRPPPEYGANLLRAADTRLERQLSSLAQSANVALDCVRGSMADYEQMRRDWGALGRRMGGNERRLEARKAIIEAFIRDMVPPPRSAVTDPMLELDNVDDLSTRTDVLAGWIASRAYALPVLRARLPTEQRRWSETPRLRGATLWCII</sequence>
<evidence type="ECO:0000313" key="3">
    <source>
        <dbReference type="Proteomes" id="UP000429607"/>
    </source>
</evidence>
<feature type="compositionally biased region" description="Pro residues" evidence="1">
    <location>
        <begin position="91"/>
        <end position="103"/>
    </location>
</feature>
<reference evidence="2 3" key="1">
    <citation type="submission" date="2018-09" db="EMBL/GenBank/DDBJ databases">
        <title>Genomic investigation of the strawberry pathogen Phytophthora fragariae indicates pathogenicity is determined by transcriptional variation in three key races.</title>
        <authorList>
            <person name="Adams T.M."/>
            <person name="Armitage A.D."/>
            <person name="Sobczyk M.K."/>
            <person name="Bates H.J."/>
            <person name="Dunwell J.M."/>
            <person name="Nellist C.F."/>
            <person name="Harrison R.J."/>
        </authorList>
    </citation>
    <scope>NUCLEOTIDE SEQUENCE [LARGE SCALE GENOMIC DNA]</scope>
    <source>
        <strain evidence="2 3">SCRP249</strain>
    </source>
</reference>
<dbReference type="Proteomes" id="UP000429607">
    <property type="component" value="Unassembled WGS sequence"/>
</dbReference>
<evidence type="ECO:0000256" key="1">
    <source>
        <dbReference type="SAM" id="MobiDB-lite"/>
    </source>
</evidence>
<dbReference type="AlphaFoldDB" id="A0A6A3KH13"/>
<evidence type="ECO:0000313" key="2">
    <source>
        <dbReference type="EMBL" id="KAE9005077.1"/>
    </source>
</evidence>
<gene>
    <name evidence="2" type="ORF">PR001_g17543</name>
</gene>
<feature type="region of interest" description="Disordered" evidence="1">
    <location>
        <begin position="43"/>
        <end position="129"/>
    </location>
</feature>
<organism evidence="2 3">
    <name type="scientific">Phytophthora rubi</name>
    <dbReference type="NCBI Taxonomy" id="129364"/>
    <lineage>
        <taxon>Eukaryota</taxon>
        <taxon>Sar</taxon>
        <taxon>Stramenopiles</taxon>
        <taxon>Oomycota</taxon>
        <taxon>Peronosporomycetes</taxon>
        <taxon>Peronosporales</taxon>
        <taxon>Peronosporaceae</taxon>
        <taxon>Phytophthora</taxon>
    </lineage>
</organism>
<comment type="caution">
    <text evidence="2">The sequence shown here is derived from an EMBL/GenBank/DDBJ whole genome shotgun (WGS) entry which is preliminary data.</text>
</comment>
<protein>
    <submittedName>
        <fullName evidence="2">Uncharacterized protein</fullName>
    </submittedName>
</protein>